<comment type="pathway">
    <text evidence="1">Purine metabolism; 3',5'-cyclic AMP degradation; AMP from 3',5'-cyclic AMP: step 1/1.</text>
</comment>
<name>A0A9Q1FNE0_SYNKA</name>
<comment type="catalytic activity">
    <reaction evidence="6">
        <text>3',5'-cyclic AMP + H2O = AMP + H(+)</text>
        <dbReference type="Rhea" id="RHEA:25277"/>
        <dbReference type="ChEBI" id="CHEBI:15377"/>
        <dbReference type="ChEBI" id="CHEBI:15378"/>
        <dbReference type="ChEBI" id="CHEBI:58165"/>
        <dbReference type="ChEBI" id="CHEBI:456215"/>
        <dbReference type="EC" id="3.1.4.53"/>
    </reaction>
    <physiologicalReaction direction="left-to-right" evidence="6">
        <dbReference type="Rhea" id="RHEA:25278"/>
    </physiologicalReaction>
</comment>
<dbReference type="EC" id="3.1.4.53" evidence="3"/>
<dbReference type="EMBL" id="JAINUF010000004">
    <property type="protein sequence ID" value="KAJ8362757.1"/>
    <property type="molecule type" value="Genomic_DNA"/>
</dbReference>
<dbReference type="OrthoDB" id="6111453at2759"/>
<organism evidence="8 9">
    <name type="scientific">Synaphobranchus kaupii</name>
    <name type="common">Kaup's arrowtooth eel</name>
    <dbReference type="NCBI Taxonomy" id="118154"/>
    <lineage>
        <taxon>Eukaryota</taxon>
        <taxon>Metazoa</taxon>
        <taxon>Chordata</taxon>
        <taxon>Craniata</taxon>
        <taxon>Vertebrata</taxon>
        <taxon>Euteleostomi</taxon>
        <taxon>Actinopterygii</taxon>
        <taxon>Neopterygii</taxon>
        <taxon>Teleostei</taxon>
        <taxon>Anguilliformes</taxon>
        <taxon>Synaphobranchidae</taxon>
        <taxon>Synaphobranchus</taxon>
    </lineage>
</organism>
<evidence type="ECO:0000259" key="7">
    <source>
        <dbReference type="Pfam" id="PF18100"/>
    </source>
</evidence>
<dbReference type="Pfam" id="PF18100">
    <property type="entry name" value="PDE4_UCR"/>
    <property type="match status" value="2"/>
</dbReference>
<keyword evidence="5" id="KW-0114">cAMP</keyword>
<comment type="caution">
    <text evidence="8">The sequence shown here is derived from an EMBL/GenBank/DDBJ whole genome shotgun (WGS) entry which is preliminary data.</text>
</comment>
<protein>
    <recommendedName>
        <fullName evidence="3">3',5'-cyclic-AMP phosphodiesterase</fullName>
        <ecNumber evidence="3">3.1.4.53</ecNumber>
    </recommendedName>
</protein>
<evidence type="ECO:0000256" key="6">
    <source>
        <dbReference type="ARBA" id="ARBA00033681"/>
    </source>
</evidence>
<keyword evidence="9" id="KW-1185">Reference proteome</keyword>
<feature type="domain" description="Phosphodiesterase 4 upstream conserved regions (UCR)" evidence="7">
    <location>
        <begin position="76"/>
        <end position="159"/>
    </location>
</feature>
<reference evidence="8" key="1">
    <citation type="journal article" date="2023" name="Science">
        <title>Genome structures resolve the early diversification of teleost fishes.</title>
        <authorList>
            <person name="Parey E."/>
            <person name="Louis A."/>
            <person name="Montfort J."/>
            <person name="Bouchez O."/>
            <person name="Roques C."/>
            <person name="Iampietro C."/>
            <person name="Lluch J."/>
            <person name="Castinel A."/>
            <person name="Donnadieu C."/>
            <person name="Desvignes T."/>
            <person name="Floi Bucao C."/>
            <person name="Jouanno E."/>
            <person name="Wen M."/>
            <person name="Mejri S."/>
            <person name="Dirks R."/>
            <person name="Jansen H."/>
            <person name="Henkel C."/>
            <person name="Chen W.J."/>
            <person name="Zahm M."/>
            <person name="Cabau C."/>
            <person name="Klopp C."/>
            <person name="Thompson A.W."/>
            <person name="Robinson-Rechavi M."/>
            <person name="Braasch I."/>
            <person name="Lecointre G."/>
            <person name="Bobe J."/>
            <person name="Postlethwait J.H."/>
            <person name="Berthelot C."/>
            <person name="Roest Crollius H."/>
            <person name="Guiguen Y."/>
        </authorList>
    </citation>
    <scope>NUCLEOTIDE SEQUENCE</scope>
    <source>
        <strain evidence="8">WJC10195</strain>
    </source>
</reference>
<evidence type="ECO:0000313" key="8">
    <source>
        <dbReference type="EMBL" id="KAJ8362757.1"/>
    </source>
</evidence>
<feature type="domain" description="Phosphodiesterase 4 upstream conserved regions (UCR)" evidence="7">
    <location>
        <begin position="338"/>
        <end position="370"/>
    </location>
</feature>
<comment type="similarity">
    <text evidence="2">Belongs to the cyclic nucleotide phosphodiesterase family. PDE4 subfamily.</text>
</comment>
<evidence type="ECO:0000313" key="9">
    <source>
        <dbReference type="Proteomes" id="UP001152622"/>
    </source>
</evidence>
<dbReference type="GO" id="GO:0004115">
    <property type="term" value="F:3',5'-cyclic-AMP phosphodiesterase activity"/>
    <property type="evidence" value="ECO:0007669"/>
    <property type="project" value="UniProtKB-EC"/>
</dbReference>
<dbReference type="InterPro" id="IPR040844">
    <property type="entry name" value="PDE4_UCR"/>
</dbReference>
<dbReference type="AlphaFoldDB" id="A0A9Q1FNE0"/>
<proteinExistence type="inferred from homology"/>
<dbReference type="Proteomes" id="UP001152622">
    <property type="component" value="Chromosome 4"/>
</dbReference>
<dbReference type="PANTHER" id="PTHR40141:SF2">
    <property type="entry name" value="3',5'-CYCLIC-AMP PHOSPHODIESTERASE"/>
    <property type="match status" value="1"/>
</dbReference>
<evidence type="ECO:0000256" key="5">
    <source>
        <dbReference type="ARBA" id="ARBA00023149"/>
    </source>
</evidence>
<evidence type="ECO:0000256" key="3">
    <source>
        <dbReference type="ARBA" id="ARBA00012276"/>
    </source>
</evidence>
<keyword evidence="4" id="KW-0378">Hydrolase</keyword>
<sequence>MTVYHSRCFDVENGSSPGAALDLQASPGLVLHPSFPQSQRRESFLYRSDSDYDMSPKTMSRNSSITSEAHAEDFIVTPFAQVLASLRSVRSNFTILANVTTPTNRRSPLGSQPTVPKATLSEETYQQLARETLEELDWCLDQLETIQTHRSVSDMASTKVLLNPGDPCNLSFSIDGVLLRCISVSLHPRVEALSFRVLECSAPPSRGPPPRTLTTPSCCWGPGSAPPTPQSCSSCLGHCAAQPATMGVAEAPRPGPSPCPSPCSSPGRSPSYTPLWGRARGPEVLLGRAGRVSMEGGVGGPPDLFLEGGGPPAEGRRAPLVDLLCETCSKPWLISWWDQFKRMLNRELSHLSEMSRSGNQVSEYISSTFLGELLNLLSHTPGSCHCL</sequence>
<evidence type="ECO:0000256" key="2">
    <source>
        <dbReference type="ARBA" id="ARBA00009517"/>
    </source>
</evidence>
<evidence type="ECO:0000256" key="1">
    <source>
        <dbReference type="ARBA" id="ARBA00004703"/>
    </source>
</evidence>
<dbReference type="PANTHER" id="PTHR40141">
    <property type="entry name" value="3',5'-CYCLIC-AMP PHOSPHODIESTERASE-RELATED"/>
    <property type="match status" value="1"/>
</dbReference>
<accession>A0A9Q1FNE0</accession>
<evidence type="ECO:0000256" key="4">
    <source>
        <dbReference type="ARBA" id="ARBA00022801"/>
    </source>
</evidence>
<gene>
    <name evidence="8" type="ORF">SKAU_G00115880</name>
</gene>